<dbReference type="AlphaFoldDB" id="A0AAD6UQ39"/>
<dbReference type="InterPro" id="IPR003615">
    <property type="entry name" value="HNH_nuc"/>
</dbReference>
<dbReference type="Pfam" id="PF13391">
    <property type="entry name" value="HNH_2"/>
    <property type="match status" value="1"/>
</dbReference>
<name>A0AAD6UQ39_9AGAR</name>
<evidence type="ECO:0000313" key="3">
    <source>
        <dbReference type="EMBL" id="KAJ7192133.1"/>
    </source>
</evidence>
<keyword evidence="4" id="KW-1185">Reference proteome</keyword>
<evidence type="ECO:0000313" key="4">
    <source>
        <dbReference type="Proteomes" id="UP001219525"/>
    </source>
</evidence>
<comment type="caution">
    <text evidence="3">The sequence shown here is derived from an EMBL/GenBank/DDBJ whole genome shotgun (WGS) entry which is preliminary data.</text>
</comment>
<dbReference type="Proteomes" id="UP001219525">
    <property type="component" value="Unassembled WGS sequence"/>
</dbReference>
<organism evidence="3 4">
    <name type="scientific">Mycena pura</name>
    <dbReference type="NCBI Taxonomy" id="153505"/>
    <lineage>
        <taxon>Eukaryota</taxon>
        <taxon>Fungi</taxon>
        <taxon>Dikarya</taxon>
        <taxon>Basidiomycota</taxon>
        <taxon>Agaricomycotina</taxon>
        <taxon>Agaricomycetes</taxon>
        <taxon>Agaricomycetidae</taxon>
        <taxon>Agaricales</taxon>
        <taxon>Marasmiineae</taxon>
        <taxon>Mycenaceae</taxon>
        <taxon>Mycena</taxon>
    </lineage>
</organism>
<reference evidence="3" key="1">
    <citation type="submission" date="2023-03" db="EMBL/GenBank/DDBJ databases">
        <title>Massive genome expansion in bonnet fungi (Mycena s.s.) driven by repeated elements and novel gene families across ecological guilds.</title>
        <authorList>
            <consortium name="Lawrence Berkeley National Laboratory"/>
            <person name="Harder C.B."/>
            <person name="Miyauchi S."/>
            <person name="Viragh M."/>
            <person name="Kuo A."/>
            <person name="Thoen E."/>
            <person name="Andreopoulos B."/>
            <person name="Lu D."/>
            <person name="Skrede I."/>
            <person name="Drula E."/>
            <person name="Henrissat B."/>
            <person name="Morin E."/>
            <person name="Kohler A."/>
            <person name="Barry K."/>
            <person name="LaButti K."/>
            <person name="Morin E."/>
            <person name="Salamov A."/>
            <person name="Lipzen A."/>
            <person name="Mereny Z."/>
            <person name="Hegedus B."/>
            <person name="Baldrian P."/>
            <person name="Stursova M."/>
            <person name="Weitz H."/>
            <person name="Taylor A."/>
            <person name="Grigoriev I.V."/>
            <person name="Nagy L.G."/>
            <person name="Martin F."/>
            <person name="Kauserud H."/>
        </authorList>
    </citation>
    <scope>NUCLEOTIDE SEQUENCE</scope>
    <source>
        <strain evidence="3">9144</strain>
    </source>
</reference>
<feature type="region of interest" description="Disordered" evidence="1">
    <location>
        <begin position="159"/>
        <end position="179"/>
    </location>
</feature>
<sequence>MDHHFFTHGGWDCLSGPIDRRCYPNSSVRTVHVWGSKIYLGTPKIVAGLATFGRLQIREMLEFLALLYDVPLSEWTLLPAVGRFFEHDQEGGQASDFESCVNLTKAQASGLRLRADDEKVVPDGHYLWFKRLSEKRLAAETPNMKEWLLLSRTMTAPGSVKSNASGSATPHRNDGLRYQRREEDGRCRITGSLAINRDPPRGKDWSGLHAAHVLPLAWSAESQIKEMFSPAALETVKASGLHERDLLINTILMDMKVHGWFDEYRFGIWPVQEGKKWFGKIFRFEQSKCNVDGEWLLAAAPPARYSLPAVGVRETPEQREARVRDEQERAQDKTRHDLTDDVVLRELLKVHFLTCLHWHVKGMGWNK</sequence>
<feature type="compositionally biased region" description="Polar residues" evidence="1">
    <location>
        <begin position="159"/>
        <end position="170"/>
    </location>
</feature>
<protein>
    <recommendedName>
        <fullName evidence="2">HNH nuclease domain-containing protein</fullName>
    </recommendedName>
</protein>
<feature type="domain" description="HNH nuclease" evidence="2">
    <location>
        <begin position="187"/>
        <end position="268"/>
    </location>
</feature>
<accession>A0AAD6UQ39</accession>
<gene>
    <name evidence="3" type="ORF">GGX14DRAFT_578440</name>
</gene>
<proteinExistence type="predicted"/>
<dbReference type="EMBL" id="JARJCW010000124">
    <property type="protein sequence ID" value="KAJ7192133.1"/>
    <property type="molecule type" value="Genomic_DNA"/>
</dbReference>
<evidence type="ECO:0000259" key="2">
    <source>
        <dbReference type="Pfam" id="PF13391"/>
    </source>
</evidence>
<evidence type="ECO:0000256" key="1">
    <source>
        <dbReference type="SAM" id="MobiDB-lite"/>
    </source>
</evidence>